<feature type="domain" description="Amidohydrolase 3" evidence="1">
    <location>
        <begin position="418"/>
        <end position="508"/>
    </location>
</feature>
<dbReference type="InterPro" id="IPR023100">
    <property type="entry name" value="D-aminoacylase_insert_dom_sf"/>
</dbReference>
<dbReference type="AlphaFoldDB" id="A0A533QDE4"/>
<gene>
    <name evidence="2" type="ORF">JETT_0973</name>
</gene>
<accession>A0A533QDE4</accession>
<dbReference type="EMBL" id="SULG01000014">
    <property type="protein sequence ID" value="TLD42738.1"/>
    <property type="molecule type" value="Genomic_DNA"/>
</dbReference>
<dbReference type="SUPFAM" id="SSF51556">
    <property type="entry name" value="Metallo-dependent hydrolases"/>
    <property type="match status" value="1"/>
</dbReference>
<dbReference type="Gene3D" id="3.30.1490.130">
    <property type="entry name" value="D-aminoacylase. Domain 3"/>
    <property type="match status" value="1"/>
</dbReference>
<evidence type="ECO:0000259" key="1">
    <source>
        <dbReference type="Pfam" id="PF07969"/>
    </source>
</evidence>
<dbReference type="InterPro" id="IPR013108">
    <property type="entry name" value="Amidohydro_3"/>
</dbReference>
<dbReference type="PANTHER" id="PTHR11647">
    <property type="entry name" value="HYDRANTOINASE/DIHYDROPYRIMIDINASE FAMILY MEMBER"/>
    <property type="match status" value="1"/>
</dbReference>
<dbReference type="Gene3D" id="2.30.40.10">
    <property type="entry name" value="Urease, subunit C, domain 1"/>
    <property type="match status" value="1"/>
</dbReference>
<sequence length="526" mass="58914">MDFDLIIKKGTVIDGTGMPRSTIDIGIKDDKIVSLDKHIPDSNCPTICAEEMIITPGFIDIHSHSDFLWIAHPESTSKILDGVTTEICGNCGLSAFPLRGKVLERRSQGLAKYAIPITWQSAAEFYAMAKNIQSSINRAFLVGHGNIRACAFGYEDRSPHPHEFHAMRKDLEEAMKAGAFGMSSGLIYPPGCYSAEDELSELCKVVGDYGGLYATHIRNEGDTLEEAIAEATRIANRSGAKLQISHLKTSGNRNWHKIKNIKMILEHAIDEGIDVTCDRYPYIAAATDLDVILPHWVYEGGTETQIQRLKNTQIRKQIEEELSPMYDENFWDGIVISSVYYDKNKWMEGKRISEIAMNLTTHPLDVVFNLLIEEDTRVDIFLFSMCEENLEKILGWDFVFIGSDSSVRADHGILSGGKPHPRSYGTFSRVLGRFCREKNLLSEEKAVQKMTGLPAQKIGLDKRGLIKKEYFADITIFDPARIIDKSTYTEPHQYSEGIAYVIVNGQVTIANGRHTGITNGRILRKS</sequence>
<dbReference type="CDD" id="cd01297">
    <property type="entry name" value="D-aminoacylase"/>
    <property type="match status" value="1"/>
</dbReference>
<dbReference type="InterPro" id="IPR050378">
    <property type="entry name" value="Metallo-dep_Hydrolases_sf"/>
</dbReference>
<name>A0A533QDE4_9BACT</name>
<dbReference type="PANTHER" id="PTHR11647:SF1">
    <property type="entry name" value="COLLAPSIN RESPONSE MEDIATOR PROTEIN"/>
    <property type="match status" value="1"/>
</dbReference>
<dbReference type="Pfam" id="PF07969">
    <property type="entry name" value="Amidohydro_3"/>
    <property type="match status" value="1"/>
</dbReference>
<dbReference type="Proteomes" id="UP000319783">
    <property type="component" value="Unassembled WGS sequence"/>
</dbReference>
<organism evidence="2 3">
    <name type="scientific">Candidatus Jettenia ecosi</name>
    <dbReference type="NCBI Taxonomy" id="2494326"/>
    <lineage>
        <taxon>Bacteria</taxon>
        <taxon>Pseudomonadati</taxon>
        <taxon>Planctomycetota</taxon>
        <taxon>Candidatus Brocadiia</taxon>
        <taxon>Candidatus Brocadiales</taxon>
        <taxon>Candidatus Brocadiaceae</taxon>
        <taxon>Candidatus Jettenia</taxon>
    </lineage>
</organism>
<dbReference type="Gene3D" id="3.20.20.140">
    <property type="entry name" value="Metal-dependent hydrolases"/>
    <property type="match status" value="1"/>
</dbReference>
<evidence type="ECO:0000313" key="2">
    <source>
        <dbReference type="EMBL" id="TLD42738.1"/>
    </source>
</evidence>
<dbReference type="InterPro" id="IPR011059">
    <property type="entry name" value="Metal-dep_hydrolase_composite"/>
</dbReference>
<proteinExistence type="predicted"/>
<dbReference type="GO" id="GO:0016811">
    <property type="term" value="F:hydrolase activity, acting on carbon-nitrogen (but not peptide) bonds, in linear amides"/>
    <property type="evidence" value="ECO:0007669"/>
    <property type="project" value="InterPro"/>
</dbReference>
<dbReference type="GO" id="GO:0005829">
    <property type="term" value="C:cytosol"/>
    <property type="evidence" value="ECO:0007669"/>
    <property type="project" value="TreeGrafter"/>
</dbReference>
<dbReference type="InterPro" id="IPR032466">
    <property type="entry name" value="Metal_Hydrolase"/>
</dbReference>
<comment type="caution">
    <text evidence="2">The sequence shown here is derived from an EMBL/GenBank/DDBJ whole genome shotgun (WGS) entry which is preliminary data.</text>
</comment>
<reference evidence="2 3" key="1">
    <citation type="submission" date="2019-04" db="EMBL/GenBank/DDBJ databases">
        <title>Genome of a novel bacterium Candidatus Jettenia ecosi reconstructed from metagenome of an anammox bioreactor.</title>
        <authorList>
            <person name="Mardanov A.V."/>
            <person name="Beletsky A.V."/>
            <person name="Ravin N.V."/>
            <person name="Botchkova E.A."/>
            <person name="Litti Y.V."/>
            <person name="Nozhevnikova A.N."/>
        </authorList>
    </citation>
    <scope>NUCLEOTIDE SEQUENCE [LARGE SCALE GENOMIC DNA]</scope>
    <source>
        <strain evidence="2">J2</strain>
    </source>
</reference>
<dbReference type="GO" id="GO:0016812">
    <property type="term" value="F:hydrolase activity, acting on carbon-nitrogen (but not peptide) bonds, in cyclic amides"/>
    <property type="evidence" value="ECO:0007669"/>
    <property type="project" value="TreeGrafter"/>
</dbReference>
<dbReference type="SUPFAM" id="SSF51338">
    <property type="entry name" value="Composite domain of metallo-dependent hydrolases"/>
    <property type="match status" value="1"/>
</dbReference>
<protein>
    <submittedName>
        <fullName evidence="2">N-acyl-D-amino-acid deacylase</fullName>
    </submittedName>
</protein>
<evidence type="ECO:0000313" key="3">
    <source>
        <dbReference type="Proteomes" id="UP000319783"/>
    </source>
</evidence>